<evidence type="ECO:0000313" key="2">
    <source>
        <dbReference type="Proteomes" id="UP000813824"/>
    </source>
</evidence>
<proteinExistence type="predicted"/>
<keyword evidence="2" id="KW-1185">Reference proteome</keyword>
<dbReference type="AlphaFoldDB" id="A0A8K0XLI5"/>
<dbReference type="Proteomes" id="UP000813824">
    <property type="component" value="Unassembled WGS sequence"/>
</dbReference>
<protein>
    <submittedName>
        <fullName evidence="1">Uncharacterized protein</fullName>
    </submittedName>
</protein>
<comment type="caution">
    <text evidence="1">The sequence shown here is derived from an EMBL/GenBank/DDBJ whole genome shotgun (WGS) entry which is preliminary data.</text>
</comment>
<organism evidence="1 2">
    <name type="scientific">Cristinia sonorae</name>
    <dbReference type="NCBI Taxonomy" id="1940300"/>
    <lineage>
        <taxon>Eukaryota</taxon>
        <taxon>Fungi</taxon>
        <taxon>Dikarya</taxon>
        <taxon>Basidiomycota</taxon>
        <taxon>Agaricomycotina</taxon>
        <taxon>Agaricomycetes</taxon>
        <taxon>Agaricomycetidae</taxon>
        <taxon>Agaricales</taxon>
        <taxon>Pleurotineae</taxon>
        <taxon>Stephanosporaceae</taxon>
        <taxon>Cristinia</taxon>
    </lineage>
</organism>
<dbReference type="EMBL" id="JAEVFJ010000038">
    <property type="protein sequence ID" value="KAH8089936.1"/>
    <property type="molecule type" value="Genomic_DNA"/>
</dbReference>
<gene>
    <name evidence="1" type="ORF">BXZ70DRAFT_910010</name>
</gene>
<name>A0A8K0XLI5_9AGAR</name>
<accession>A0A8K0XLI5</accession>
<sequence>MSSFSATWNTVKGLQWLIPEVQDVMDVSGFCDGCQMVAEPLPRVDTMKSDSRLQNDYLLYRDHRRSSVSLKGVRFWVDSSQLSRQPQYIYVFGTGCFRSKHFKWEKVNWNQRSATFAREFTMASSGRLQGSSGDGIQIPRMDRANAEAGITVEDTKHRDGPFLLITGMDIIEARRLDLNPDSLSRCTSPQNWVVKSWAYGPTIIPR</sequence>
<evidence type="ECO:0000313" key="1">
    <source>
        <dbReference type="EMBL" id="KAH8089936.1"/>
    </source>
</evidence>
<reference evidence="1" key="1">
    <citation type="journal article" date="2021" name="New Phytol.">
        <title>Evolutionary innovations through gain and loss of genes in the ectomycorrhizal Boletales.</title>
        <authorList>
            <person name="Wu G."/>
            <person name="Miyauchi S."/>
            <person name="Morin E."/>
            <person name="Kuo A."/>
            <person name="Drula E."/>
            <person name="Varga T."/>
            <person name="Kohler A."/>
            <person name="Feng B."/>
            <person name="Cao Y."/>
            <person name="Lipzen A."/>
            <person name="Daum C."/>
            <person name="Hundley H."/>
            <person name="Pangilinan J."/>
            <person name="Johnson J."/>
            <person name="Barry K."/>
            <person name="LaButti K."/>
            <person name="Ng V."/>
            <person name="Ahrendt S."/>
            <person name="Min B."/>
            <person name="Choi I.G."/>
            <person name="Park H."/>
            <person name="Plett J.M."/>
            <person name="Magnuson J."/>
            <person name="Spatafora J.W."/>
            <person name="Nagy L.G."/>
            <person name="Henrissat B."/>
            <person name="Grigoriev I.V."/>
            <person name="Yang Z.L."/>
            <person name="Xu J."/>
            <person name="Martin F.M."/>
        </authorList>
    </citation>
    <scope>NUCLEOTIDE SEQUENCE</scope>
    <source>
        <strain evidence="1">KKN 215</strain>
    </source>
</reference>